<dbReference type="AlphaFoldDB" id="A0A0D6ZB69"/>
<dbReference type="Gene3D" id="3.90.1570.10">
    <property type="entry name" value="tt1808, chain A"/>
    <property type="match status" value="1"/>
</dbReference>
<dbReference type="InterPro" id="IPR011335">
    <property type="entry name" value="Restrct_endonuc-II-like"/>
</dbReference>
<sequence>MSLPEDRHISLDEFYRYREDSDQLLEYIDGMVFMTPSPSTKHQRISGRLHARLFHLLDGSDCEVFQAPFDVELKSNHMEGTRIVIPDLSIICDKTGFLENRYVGVPSLIIEIISPSNQSHDLVFKLSLYMQFGVKEYWIVNPLLHTIQVYVLDEKDTFKLHDIAKDKGIIRSVVMKDFHVDVEKIFA</sequence>
<dbReference type="CDD" id="cd06260">
    <property type="entry name" value="DUF820-like"/>
    <property type="match status" value="1"/>
</dbReference>
<dbReference type="EMBL" id="JXIQ01000026">
    <property type="protein sequence ID" value="KIY23084.1"/>
    <property type="molecule type" value="Genomic_DNA"/>
</dbReference>
<comment type="caution">
    <text evidence="2">The sequence shown here is derived from an EMBL/GenBank/DDBJ whole genome shotgun (WGS) entry which is preliminary data.</text>
</comment>
<dbReference type="Proteomes" id="UP000032512">
    <property type="component" value="Unassembled WGS sequence"/>
</dbReference>
<accession>A0A0D6ZB69</accession>
<gene>
    <name evidence="2" type="ORF">UB32_04820</name>
</gene>
<reference evidence="2 3" key="1">
    <citation type="submission" date="2015-01" db="EMBL/GenBank/DDBJ databases">
        <title>Draft genome sequences of the supercritical CO2 tolerant bacteria Bacillus subterraneus MITOT1 and Bacillus cereus MIT0214.</title>
        <authorList>
            <person name="Peet K.C."/>
            <person name="Thompson J.R."/>
        </authorList>
    </citation>
    <scope>NUCLEOTIDE SEQUENCE [LARGE SCALE GENOMIC DNA]</scope>
    <source>
        <strain evidence="2 3">MITOT1</strain>
    </source>
</reference>
<evidence type="ECO:0000313" key="3">
    <source>
        <dbReference type="Proteomes" id="UP000032512"/>
    </source>
</evidence>
<evidence type="ECO:0000259" key="1">
    <source>
        <dbReference type="Pfam" id="PF05685"/>
    </source>
</evidence>
<name>A0A0D6ZB69_9BACI</name>
<dbReference type="PANTHER" id="PTHR36558:SF1">
    <property type="entry name" value="RESTRICTION ENDONUCLEASE DOMAIN-CONTAINING PROTEIN-RELATED"/>
    <property type="match status" value="1"/>
</dbReference>
<keyword evidence="2" id="KW-0540">Nuclease</keyword>
<dbReference type="Pfam" id="PF05685">
    <property type="entry name" value="Uma2"/>
    <property type="match status" value="1"/>
</dbReference>
<keyword evidence="3" id="KW-1185">Reference proteome</keyword>
<proteinExistence type="predicted"/>
<dbReference type="InterPro" id="IPR008538">
    <property type="entry name" value="Uma2"/>
</dbReference>
<dbReference type="InterPro" id="IPR012296">
    <property type="entry name" value="Nuclease_put_TT1808"/>
</dbReference>
<keyword evidence="2" id="KW-0255">Endonuclease</keyword>
<evidence type="ECO:0000313" key="2">
    <source>
        <dbReference type="EMBL" id="KIY23084.1"/>
    </source>
</evidence>
<dbReference type="GO" id="GO:0004519">
    <property type="term" value="F:endonuclease activity"/>
    <property type="evidence" value="ECO:0007669"/>
    <property type="project" value="UniProtKB-KW"/>
</dbReference>
<keyword evidence="2" id="KW-0378">Hydrolase</keyword>
<dbReference type="PANTHER" id="PTHR36558">
    <property type="entry name" value="GLR1098 PROTEIN"/>
    <property type="match status" value="1"/>
</dbReference>
<dbReference type="RefSeq" id="WP_044391679.1">
    <property type="nucleotide sequence ID" value="NZ_JXIQ01000026.1"/>
</dbReference>
<dbReference type="PATRIC" id="fig|285983.3.peg.3470"/>
<feature type="domain" description="Putative restriction endonuclease" evidence="1">
    <location>
        <begin position="12"/>
        <end position="165"/>
    </location>
</feature>
<organism evidence="2 3">
    <name type="scientific">Mesobacillus subterraneus</name>
    <dbReference type="NCBI Taxonomy" id="285983"/>
    <lineage>
        <taxon>Bacteria</taxon>
        <taxon>Bacillati</taxon>
        <taxon>Bacillota</taxon>
        <taxon>Bacilli</taxon>
        <taxon>Bacillales</taxon>
        <taxon>Bacillaceae</taxon>
        <taxon>Mesobacillus</taxon>
    </lineage>
</organism>
<dbReference type="OrthoDB" id="9808428at2"/>
<dbReference type="SUPFAM" id="SSF52980">
    <property type="entry name" value="Restriction endonuclease-like"/>
    <property type="match status" value="1"/>
</dbReference>
<protein>
    <submittedName>
        <fullName evidence="2">Uma2 family Eendonuclease</fullName>
    </submittedName>
</protein>